<dbReference type="InterPro" id="IPR020287">
    <property type="entry name" value="Tail_sheath_C"/>
</dbReference>
<accession>A0ABS6PZH8</accession>
<evidence type="ECO:0000256" key="1">
    <source>
        <dbReference type="ARBA" id="ARBA00008005"/>
    </source>
</evidence>
<comment type="caution">
    <text evidence="3">The sequence shown here is derived from an EMBL/GenBank/DDBJ whole genome shotgun (WGS) entry which is preliminary data.</text>
</comment>
<organism evidence="3 4">
    <name type="scientific">Pseudomonas farris</name>
    <dbReference type="NCBI Taxonomy" id="2841207"/>
    <lineage>
        <taxon>Bacteria</taxon>
        <taxon>Pseudomonadati</taxon>
        <taxon>Pseudomonadota</taxon>
        <taxon>Gammaproteobacteria</taxon>
        <taxon>Pseudomonadales</taxon>
        <taxon>Pseudomonadaceae</taxon>
        <taxon>Pseudomonas</taxon>
    </lineage>
</organism>
<evidence type="ECO:0000313" key="3">
    <source>
        <dbReference type="EMBL" id="MBV4465873.1"/>
    </source>
</evidence>
<dbReference type="EMBL" id="JAHSTV010000010">
    <property type="protein sequence ID" value="MBV4465873.1"/>
    <property type="molecule type" value="Genomic_DNA"/>
</dbReference>
<proteinExistence type="inferred from homology"/>
<dbReference type="Proteomes" id="UP000886900">
    <property type="component" value="Unassembled WGS sequence"/>
</dbReference>
<evidence type="ECO:0000259" key="2">
    <source>
        <dbReference type="Pfam" id="PF17482"/>
    </source>
</evidence>
<feature type="domain" description="Tail sheath protein C-terminal" evidence="2">
    <location>
        <begin position="276"/>
        <end position="380"/>
    </location>
</feature>
<gene>
    <name evidence="3" type="ORF">KVG95_21325</name>
</gene>
<dbReference type="PANTHER" id="PTHR35861">
    <property type="match status" value="1"/>
</dbReference>
<keyword evidence="4" id="KW-1185">Reference proteome</keyword>
<sequence>MAKLNRNSTAVLYLSLLRKEGTANTLYCISDWADYQRQLGGPDNRISPVVKATLYYSLQHYFDNGGGACFILCLGTYDVIDNSQLMAALKADTVTQLIVAESQITLVAMPDLVLLGEGVSAADNWSQGWQALLQICQRRRGLFAVLDTPDNVTEAKKCLDTSSKWDARQCMSGAAYWPHLTTSYIAEDNQRVNVPPSAAIAAVFQQTDREYGVWTAPANVVLTEVVKPTHPYQEGLSLFDSSGTSLNVIRSFPGRGVRVWGSRTLCNANAGESFPWIYIQRRRLVSYIESSLSEIARFVVFEPNNEITWLKLKGQATAWLRELWRQGGLFGQQESEAFKLALGLDETMTHEDVSAGRLIMRISLALLSPAEFIELNLQFTTSESNTGQGALVLNRGVF</sequence>
<dbReference type="InterPro" id="IPR052042">
    <property type="entry name" value="Tail_sheath_structural"/>
</dbReference>
<name>A0ABS6PZH8_9PSED</name>
<dbReference type="PANTHER" id="PTHR35861:SF1">
    <property type="entry name" value="PHAGE TAIL SHEATH PROTEIN"/>
    <property type="match status" value="1"/>
</dbReference>
<protein>
    <submittedName>
        <fullName evidence="3">Phage tail sheath subtilisin-like domain-containing protein</fullName>
    </submittedName>
</protein>
<comment type="similarity">
    <text evidence="1">Belongs to the myoviridae tail sheath protein family.</text>
</comment>
<reference evidence="3" key="1">
    <citation type="submission" date="2021-06" db="EMBL/GenBank/DDBJ databases">
        <title>Updating the genus Pseudomonas: Description of 43 new species and partition of the Pseudomonas putida group.</title>
        <authorList>
            <person name="Girard L."/>
            <person name="Lood C."/>
            <person name="Vandamme P."/>
            <person name="Rokni-Zadeh H."/>
            <person name="Van Noort V."/>
            <person name="Hofte M."/>
            <person name="Lavigne R."/>
            <person name="De Mot R."/>
        </authorList>
    </citation>
    <scope>NUCLEOTIDE SEQUENCE</scope>
    <source>
        <strain evidence="3">SWRI79</strain>
    </source>
</reference>
<dbReference type="Pfam" id="PF17482">
    <property type="entry name" value="Phage_sheath_1C"/>
    <property type="match status" value="1"/>
</dbReference>
<evidence type="ECO:0000313" key="4">
    <source>
        <dbReference type="Proteomes" id="UP000886900"/>
    </source>
</evidence>
<dbReference type="RefSeq" id="WP_217857847.1">
    <property type="nucleotide sequence ID" value="NZ_JAHSTV010000010.1"/>
</dbReference>